<dbReference type="Gene3D" id="3.30.530.20">
    <property type="match status" value="1"/>
</dbReference>
<protein>
    <recommendedName>
        <fullName evidence="2">Activator of Hsp90 ATPase homologue 1/2-like C-terminal domain-containing protein</fullName>
    </recommendedName>
</protein>
<dbReference type="InterPro" id="IPR023393">
    <property type="entry name" value="START-like_dom_sf"/>
</dbReference>
<feature type="domain" description="Activator of Hsp90 ATPase homologue 1/2-like C-terminal" evidence="2">
    <location>
        <begin position="27"/>
        <end position="165"/>
    </location>
</feature>
<dbReference type="SUPFAM" id="SSF55961">
    <property type="entry name" value="Bet v1-like"/>
    <property type="match status" value="1"/>
</dbReference>
<dbReference type="InterPro" id="IPR013538">
    <property type="entry name" value="ASHA1/2-like_C"/>
</dbReference>
<sequence length="168" mass="18503">MVSTTQNPAAVVDEDTFSVRRTIHIAASIDKVWRAITEPAEISRWCGRTELDGASVGATGTMTFPDTEPFSLRVEAREELRRIAYRWNNDDAYRDAHEGSVGDHADPLAPERTTVFTFTLEESDGGTQLTVVETGFDVTSDPAFNLESHRTGWTAELDKLVALLEAAS</sequence>
<evidence type="ECO:0000256" key="1">
    <source>
        <dbReference type="ARBA" id="ARBA00006817"/>
    </source>
</evidence>
<keyword evidence="4" id="KW-1185">Reference proteome</keyword>
<organism evidence="3 4">
    <name type="scientific">Microbacterium aerolatum</name>
    <dbReference type="NCBI Taxonomy" id="153731"/>
    <lineage>
        <taxon>Bacteria</taxon>
        <taxon>Bacillati</taxon>
        <taxon>Actinomycetota</taxon>
        <taxon>Actinomycetes</taxon>
        <taxon>Micrococcales</taxon>
        <taxon>Microbacteriaceae</taxon>
        <taxon>Microbacterium</taxon>
    </lineage>
</organism>
<evidence type="ECO:0000313" key="3">
    <source>
        <dbReference type="EMBL" id="GEK87742.1"/>
    </source>
</evidence>
<dbReference type="Pfam" id="PF08327">
    <property type="entry name" value="AHSA1"/>
    <property type="match status" value="1"/>
</dbReference>
<gene>
    <name evidence="3" type="ORF">MAE01_29180</name>
</gene>
<dbReference type="AlphaFoldDB" id="A0A511AIE6"/>
<evidence type="ECO:0000259" key="2">
    <source>
        <dbReference type="Pfam" id="PF08327"/>
    </source>
</evidence>
<dbReference type="Proteomes" id="UP000321225">
    <property type="component" value="Unassembled WGS sequence"/>
</dbReference>
<proteinExistence type="inferred from homology"/>
<dbReference type="OrthoDB" id="8117292at2"/>
<dbReference type="RefSeq" id="WP_147040636.1">
    <property type="nucleotide sequence ID" value="NZ_BJUW01000018.1"/>
</dbReference>
<reference evidence="3 4" key="1">
    <citation type="submission" date="2019-07" db="EMBL/GenBank/DDBJ databases">
        <title>Whole genome shotgun sequence of Microbacterium aerolatum NBRC 103071.</title>
        <authorList>
            <person name="Hosoyama A."/>
            <person name="Uohara A."/>
            <person name="Ohji S."/>
            <person name="Ichikawa N."/>
        </authorList>
    </citation>
    <scope>NUCLEOTIDE SEQUENCE [LARGE SCALE GENOMIC DNA]</scope>
    <source>
        <strain evidence="3 4">NBRC 103071</strain>
    </source>
</reference>
<comment type="similarity">
    <text evidence="1">Belongs to the AHA1 family.</text>
</comment>
<accession>A0A511AIE6</accession>
<dbReference type="EMBL" id="BJUW01000018">
    <property type="protein sequence ID" value="GEK87742.1"/>
    <property type="molecule type" value="Genomic_DNA"/>
</dbReference>
<evidence type="ECO:0000313" key="4">
    <source>
        <dbReference type="Proteomes" id="UP000321225"/>
    </source>
</evidence>
<comment type="caution">
    <text evidence="3">The sequence shown here is derived from an EMBL/GenBank/DDBJ whole genome shotgun (WGS) entry which is preliminary data.</text>
</comment>
<name>A0A511AIE6_9MICO</name>